<reference evidence="3" key="1">
    <citation type="submission" date="2015-09" db="EMBL/GenBank/DDBJ databases">
        <authorList>
            <consortium name="Pathogen Informatics"/>
        </authorList>
    </citation>
    <scope>NUCLEOTIDE SEQUENCE [LARGE SCALE GENOMIC DNA]</scope>
    <source>
        <strain evidence="3">Lake Konstanz</strain>
    </source>
</reference>
<sequence>MTRFIVLLYYNVSSPHTRKSPGVPPQPIMTTTHTIYVLSLPWSCSACFQLRALRFRFAPSGTANGDTQFATTNDRECVPLSGVALYWSLFLFLGQLTVIPFFVGLLHCKVIDGKGVRSSV</sequence>
<dbReference type="AlphaFoldDB" id="A0A0S4J6J8"/>
<dbReference type="EMBL" id="CYKH01001429">
    <property type="protein sequence ID" value="CUG87044.1"/>
    <property type="molecule type" value="Genomic_DNA"/>
</dbReference>
<accession>A0A0S4J6J8</accession>
<dbReference type="Proteomes" id="UP000051952">
    <property type="component" value="Unassembled WGS sequence"/>
</dbReference>
<keyword evidence="3" id="KW-1185">Reference proteome</keyword>
<protein>
    <recommendedName>
        <fullName evidence="4">Transmembrane protein</fullName>
    </recommendedName>
</protein>
<keyword evidence="1" id="KW-0812">Transmembrane</keyword>
<feature type="transmembrane region" description="Helical" evidence="1">
    <location>
        <begin position="84"/>
        <end position="108"/>
    </location>
</feature>
<gene>
    <name evidence="2" type="ORF">BSAL_01000</name>
</gene>
<organism evidence="2 3">
    <name type="scientific">Bodo saltans</name>
    <name type="common">Flagellated protozoan</name>
    <dbReference type="NCBI Taxonomy" id="75058"/>
    <lineage>
        <taxon>Eukaryota</taxon>
        <taxon>Discoba</taxon>
        <taxon>Euglenozoa</taxon>
        <taxon>Kinetoplastea</taxon>
        <taxon>Metakinetoplastina</taxon>
        <taxon>Eubodonida</taxon>
        <taxon>Bodonidae</taxon>
        <taxon>Bodo</taxon>
    </lineage>
</organism>
<keyword evidence="1" id="KW-0472">Membrane</keyword>
<proteinExistence type="predicted"/>
<evidence type="ECO:0000313" key="3">
    <source>
        <dbReference type="Proteomes" id="UP000051952"/>
    </source>
</evidence>
<dbReference type="VEuPathDB" id="TriTrypDB:BSAL_01000"/>
<keyword evidence="1" id="KW-1133">Transmembrane helix</keyword>
<evidence type="ECO:0008006" key="4">
    <source>
        <dbReference type="Google" id="ProtNLM"/>
    </source>
</evidence>
<evidence type="ECO:0000256" key="1">
    <source>
        <dbReference type="SAM" id="Phobius"/>
    </source>
</evidence>
<name>A0A0S4J6J8_BODSA</name>
<evidence type="ECO:0000313" key="2">
    <source>
        <dbReference type="EMBL" id="CUG87044.1"/>
    </source>
</evidence>